<comment type="caution">
    <text evidence="1">The sequence shown here is derived from an EMBL/GenBank/DDBJ whole genome shotgun (WGS) entry which is preliminary data.</text>
</comment>
<dbReference type="EMBL" id="REGN01006886">
    <property type="protein sequence ID" value="RNA07982.1"/>
    <property type="molecule type" value="Genomic_DNA"/>
</dbReference>
<reference evidence="1 2" key="1">
    <citation type="journal article" date="2018" name="Sci. Rep.">
        <title>Genomic signatures of local adaptation to the degree of environmental predictability in rotifers.</title>
        <authorList>
            <person name="Franch-Gras L."/>
            <person name="Hahn C."/>
            <person name="Garcia-Roger E.M."/>
            <person name="Carmona M.J."/>
            <person name="Serra M."/>
            <person name="Gomez A."/>
        </authorList>
    </citation>
    <scope>NUCLEOTIDE SEQUENCE [LARGE SCALE GENOMIC DNA]</scope>
    <source>
        <strain evidence="1">HYR1</strain>
    </source>
</reference>
<evidence type="ECO:0000313" key="2">
    <source>
        <dbReference type="Proteomes" id="UP000276133"/>
    </source>
</evidence>
<proteinExistence type="predicted"/>
<name>A0A3M7Q9U8_BRAPC</name>
<accession>A0A3M7Q9U8</accession>
<dbReference type="AlphaFoldDB" id="A0A3M7Q9U8"/>
<organism evidence="1 2">
    <name type="scientific">Brachionus plicatilis</name>
    <name type="common">Marine rotifer</name>
    <name type="synonym">Brachionus muelleri</name>
    <dbReference type="NCBI Taxonomy" id="10195"/>
    <lineage>
        <taxon>Eukaryota</taxon>
        <taxon>Metazoa</taxon>
        <taxon>Spiralia</taxon>
        <taxon>Gnathifera</taxon>
        <taxon>Rotifera</taxon>
        <taxon>Eurotatoria</taxon>
        <taxon>Monogononta</taxon>
        <taxon>Pseudotrocha</taxon>
        <taxon>Ploima</taxon>
        <taxon>Brachionidae</taxon>
        <taxon>Brachionus</taxon>
    </lineage>
</organism>
<sequence>MRVSYNMSEMLHVLSFENLRRKLYEILGFPSFKIGLSCDACCTEIPGDKLFVKIDGNLYNRIPSSSKTIKCTPSKNI</sequence>
<dbReference type="Proteomes" id="UP000276133">
    <property type="component" value="Unassembled WGS sequence"/>
</dbReference>
<keyword evidence="2" id="KW-1185">Reference proteome</keyword>
<protein>
    <submittedName>
        <fullName evidence="1">Uncharacterized protein</fullName>
    </submittedName>
</protein>
<evidence type="ECO:0000313" key="1">
    <source>
        <dbReference type="EMBL" id="RNA07982.1"/>
    </source>
</evidence>
<gene>
    <name evidence="1" type="ORF">BpHYR1_029068</name>
</gene>